<dbReference type="Pfam" id="PF13411">
    <property type="entry name" value="MerR_1"/>
    <property type="match status" value="1"/>
</dbReference>
<gene>
    <name evidence="6" type="ORF">LRS13_13105</name>
</gene>
<dbReference type="RefSeq" id="WP_353862218.1">
    <property type="nucleotide sequence ID" value="NZ_CP088295.1"/>
</dbReference>
<dbReference type="InterPro" id="IPR000551">
    <property type="entry name" value="MerR-type_HTH_dom"/>
</dbReference>
<dbReference type="EMBL" id="CP088295">
    <property type="protein sequence ID" value="UUY01666.1"/>
    <property type="molecule type" value="Genomic_DNA"/>
</dbReference>
<dbReference type="Gene3D" id="1.10.1660.10">
    <property type="match status" value="1"/>
</dbReference>
<evidence type="ECO:0000256" key="1">
    <source>
        <dbReference type="ARBA" id="ARBA00022491"/>
    </source>
</evidence>
<dbReference type="PANTHER" id="PTHR30204">
    <property type="entry name" value="REDOX-CYCLING DRUG-SENSING TRANSCRIPTIONAL ACTIVATOR SOXR"/>
    <property type="match status" value="1"/>
</dbReference>
<dbReference type="SMART" id="SM00422">
    <property type="entry name" value="HTH_MERR"/>
    <property type="match status" value="1"/>
</dbReference>
<proteinExistence type="predicted"/>
<evidence type="ECO:0000259" key="5">
    <source>
        <dbReference type="PROSITE" id="PS50937"/>
    </source>
</evidence>
<accession>A0ABY5PAG5</accession>
<dbReference type="Proteomes" id="UP001058860">
    <property type="component" value="Chromosome"/>
</dbReference>
<dbReference type="InterPro" id="IPR047057">
    <property type="entry name" value="MerR_fam"/>
</dbReference>
<keyword evidence="4" id="KW-0804">Transcription</keyword>
<organism evidence="6 7">
    <name type="scientific">Svornostia abyssi</name>
    <dbReference type="NCBI Taxonomy" id="2898438"/>
    <lineage>
        <taxon>Bacteria</taxon>
        <taxon>Bacillati</taxon>
        <taxon>Actinomycetota</taxon>
        <taxon>Thermoleophilia</taxon>
        <taxon>Solirubrobacterales</taxon>
        <taxon>Baekduiaceae</taxon>
        <taxon>Svornostia</taxon>
    </lineage>
</organism>
<evidence type="ECO:0000313" key="6">
    <source>
        <dbReference type="EMBL" id="UUY01666.1"/>
    </source>
</evidence>
<dbReference type="PROSITE" id="PS50937">
    <property type="entry name" value="HTH_MERR_2"/>
    <property type="match status" value="1"/>
</dbReference>
<evidence type="ECO:0000256" key="3">
    <source>
        <dbReference type="ARBA" id="ARBA00023125"/>
    </source>
</evidence>
<evidence type="ECO:0000313" key="7">
    <source>
        <dbReference type="Proteomes" id="UP001058860"/>
    </source>
</evidence>
<dbReference type="InterPro" id="IPR009061">
    <property type="entry name" value="DNA-bd_dom_put_sf"/>
</dbReference>
<keyword evidence="1" id="KW-0678">Repressor</keyword>
<keyword evidence="7" id="KW-1185">Reference proteome</keyword>
<keyword evidence="2" id="KW-0805">Transcription regulation</keyword>
<evidence type="ECO:0000256" key="4">
    <source>
        <dbReference type="ARBA" id="ARBA00023163"/>
    </source>
</evidence>
<reference evidence="7" key="1">
    <citation type="submission" date="2021-11" db="EMBL/GenBank/DDBJ databases">
        <title>Cultivation dependent microbiological survey of springs from the worlds oldest radium mine currently devoted to the extraction of radon-saturated water.</title>
        <authorList>
            <person name="Kapinusova G."/>
            <person name="Smrhova T."/>
            <person name="Strejcek M."/>
            <person name="Suman J."/>
            <person name="Jani K."/>
            <person name="Pajer P."/>
            <person name="Uhlik O."/>
        </authorList>
    </citation>
    <scope>NUCLEOTIDE SEQUENCE [LARGE SCALE GENOMIC DNA]</scope>
    <source>
        <strain evidence="7">J379</strain>
    </source>
</reference>
<dbReference type="PRINTS" id="PR00040">
    <property type="entry name" value="HTHMERR"/>
</dbReference>
<feature type="domain" description="HTH merR-type" evidence="5">
    <location>
        <begin position="4"/>
        <end position="72"/>
    </location>
</feature>
<evidence type="ECO:0000256" key="2">
    <source>
        <dbReference type="ARBA" id="ARBA00023015"/>
    </source>
</evidence>
<dbReference type="SUPFAM" id="SSF46955">
    <property type="entry name" value="Putative DNA-binding domain"/>
    <property type="match status" value="1"/>
</dbReference>
<protein>
    <submittedName>
        <fullName evidence="6">MerR family transcriptional regulator</fullName>
    </submittedName>
</protein>
<dbReference type="PANTHER" id="PTHR30204:SF69">
    <property type="entry name" value="MERR-FAMILY TRANSCRIPTIONAL REGULATOR"/>
    <property type="match status" value="1"/>
</dbReference>
<sequence>MPPTFSIGEVAERFGLSPSALRFYESIGLLPEPERTSGRRRYTQETIDQLAIVAAAQRAGFTLREATTLLTGLQADAAPTDEWRELAQDKLAELDALAGRIEEMRAMLHRGLACDCLALEDVEGFRAQCVAWADADVSAPR</sequence>
<keyword evidence="3" id="KW-0238">DNA-binding</keyword>
<name>A0ABY5PAG5_9ACTN</name>